<evidence type="ECO:0000256" key="3">
    <source>
        <dbReference type="ARBA" id="ARBA00022989"/>
    </source>
</evidence>
<evidence type="ECO:0000256" key="1">
    <source>
        <dbReference type="ARBA" id="ARBA00004141"/>
    </source>
</evidence>
<dbReference type="InterPro" id="IPR036259">
    <property type="entry name" value="MFS_trans_sf"/>
</dbReference>
<keyword evidence="9" id="KW-1185">Reference proteome</keyword>
<feature type="transmembrane region" description="Helical" evidence="6">
    <location>
        <begin position="83"/>
        <end position="103"/>
    </location>
</feature>
<dbReference type="SUPFAM" id="SSF103473">
    <property type="entry name" value="MFS general substrate transporter"/>
    <property type="match status" value="1"/>
</dbReference>
<organism evidence="8 9">
    <name type="scientific">Trametes cubensis</name>
    <dbReference type="NCBI Taxonomy" id="1111947"/>
    <lineage>
        <taxon>Eukaryota</taxon>
        <taxon>Fungi</taxon>
        <taxon>Dikarya</taxon>
        <taxon>Basidiomycota</taxon>
        <taxon>Agaricomycotina</taxon>
        <taxon>Agaricomycetes</taxon>
        <taxon>Polyporales</taxon>
        <taxon>Polyporaceae</taxon>
        <taxon>Trametes</taxon>
    </lineage>
</organism>
<evidence type="ECO:0000256" key="6">
    <source>
        <dbReference type="SAM" id="Phobius"/>
    </source>
</evidence>
<accession>A0AAD7XBD5</accession>
<dbReference type="Gene3D" id="1.20.1720.10">
    <property type="entry name" value="Multidrug resistance protein D"/>
    <property type="match status" value="1"/>
</dbReference>
<dbReference type="PANTHER" id="PTHR23501">
    <property type="entry name" value="MAJOR FACILITATOR SUPERFAMILY"/>
    <property type="match status" value="1"/>
</dbReference>
<evidence type="ECO:0000259" key="7">
    <source>
        <dbReference type="PROSITE" id="PS50850"/>
    </source>
</evidence>
<feature type="transmembrane region" description="Helical" evidence="6">
    <location>
        <begin position="238"/>
        <end position="258"/>
    </location>
</feature>
<evidence type="ECO:0000256" key="2">
    <source>
        <dbReference type="ARBA" id="ARBA00022692"/>
    </source>
</evidence>
<dbReference type="InterPro" id="IPR020846">
    <property type="entry name" value="MFS_dom"/>
</dbReference>
<feature type="transmembrane region" description="Helical" evidence="6">
    <location>
        <begin position="368"/>
        <end position="386"/>
    </location>
</feature>
<feature type="transmembrane region" description="Helical" evidence="6">
    <location>
        <begin position="406"/>
        <end position="428"/>
    </location>
</feature>
<dbReference type="Pfam" id="PF07690">
    <property type="entry name" value="MFS_1"/>
    <property type="match status" value="1"/>
</dbReference>
<protein>
    <recommendedName>
        <fullName evidence="7">Major facilitator superfamily (MFS) profile domain-containing protein</fullName>
    </recommendedName>
</protein>
<dbReference type="AlphaFoldDB" id="A0AAD7XBD5"/>
<keyword evidence="2 6" id="KW-0812">Transmembrane</keyword>
<evidence type="ECO:0000256" key="5">
    <source>
        <dbReference type="SAM" id="MobiDB-lite"/>
    </source>
</evidence>
<reference evidence="8" key="1">
    <citation type="submission" date="2022-11" db="EMBL/GenBank/DDBJ databases">
        <title>Genome Sequence of Cubamyces cubensis.</title>
        <authorList>
            <person name="Buettner E."/>
        </authorList>
    </citation>
    <scope>NUCLEOTIDE SEQUENCE</scope>
    <source>
        <strain evidence="8">MPL-01</strain>
    </source>
</reference>
<keyword evidence="3 6" id="KW-1133">Transmembrane helix</keyword>
<comment type="caution">
    <text evidence="8">The sequence shown here is derived from an EMBL/GenBank/DDBJ whole genome shotgun (WGS) entry which is preliminary data.</text>
</comment>
<feature type="transmembrane region" description="Helical" evidence="6">
    <location>
        <begin position="345"/>
        <end position="362"/>
    </location>
</feature>
<feature type="transmembrane region" description="Helical" evidence="6">
    <location>
        <begin position="315"/>
        <end position="333"/>
    </location>
</feature>
<evidence type="ECO:0000313" key="8">
    <source>
        <dbReference type="EMBL" id="KAJ8482007.1"/>
    </source>
</evidence>
<sequence length="540" mass="57110">MSGNPQSRSSKSKGATFWCIFLAICLALFLAALDQTAVSTALPTIAHDLHANDFVWVGSAYTLSSTAFLPMSGGLAQIFGRRPALLSCVALFALGSGLCGGASNMPMMIAGRTVQGLGGGGIQSLSAIILADIVTLRERGLYAGLFGLVWSIAGVCGPLIGGGLATAGQWRWLFYLNLPVCGLATIAVMIFLRLPTPPGSLSEKLSRLDWIGNTLVISGTTMCTIALTWGGVNAPWNSARVLGLLIAGLAVLGIFLVWEAKWAKNPLVPFSLMSNMTSFSGYMQTFLIGVVAIAIVFYMPVYYQGCKDASPTKSGLITLSLSVLAPAAIIAGISVTRAHRYRPQMWAGWCLLLVGLGLYTTLEAADNLGHAVGFSIVMGLGIGFLYSTAPFPVQAPLPVSENAHALAFLMFMRSFAGVWGLTIGAAVLQNELQHRLPAAFLANVPQGVAIAYALIPQVPSLPEPLKQQVQDAFAKSLQVLWEVLIGIGGAGLLVSLLMKGLPLHTHLDDEWAPETPSPSEDLEKKETMPTVVVDTQPRDA</sequence>
<evidence type="ECO:0000313" key="9">
    <source>
        <dbReference type="Proteomes" id="UP001215151"/>
    </source>
</evidence>
<keyword evidence="4 6" id="KW-0472">Membrane</keyword>
<dbReference type="PRINTS" id="PR01036">
    <property type="entry name" value="TCRTETB"/>
</dbReference>
<dbReference type="EMBL" id="JAPEVG010000124">
    <property type="protein sequence ID" value="KAJ8482007.1"/>
    <property type="molecule type" value="Genomic_DNA"/>
</dbReference>
<dbReference type="Proteomes" id="UP001215151">
    <property type="component" value="Unassembled WGS sequence"/>
</dbReference>
<dbReference type="CDD" id="cd17502">
    <property type="entry name" value="MFS_Azr1_MDR_like"/>
    <property type="match status" value="1"/>
</dbReference>
<dbReference type="PANTHER" id="PTHR23501:SF102">
    <property type="entry name" value="DRUG TRANSPORTER, PUTATIVE (AFU_ORTHOLOGUE AFUA_3G08530)-RELATED"/>
    <property type="match status" value="1"/>
</dbReference>
<evidence type="ECO:0000256" key="4">
    <source>
        <dbReference type="ARBA" id="ARBA00023136"/>
    </source>
</evidence>
<feature type="domain" description="Major facilitator superfamily (MFS) profile" evidence="7">
    <location>
        <begin position="20"/>
        <end position="459"/>
    </location>
</feature>
<feature type="transmembrane region" description="Helical" evidence="6">
    <location>
        <begin position="51"/>
        <end position="71"/>
    </location>
</feature>
<feature type="transmembrane region" description="Helical" evidence="6">
    <location>
        <begin position="213"/>
        <end position="232"/>
    </location>
</feature>
<dbReference type="Gene3D" id="1.20.1250.20">
    <property type="entry name" value="MFS general substrate transporter like domains"/>
    <property type="match status" value="1"/>
</dbReference>
<dbReference type="GO" id="GO:0022857">
    <property type="term" value="F:transmembrane transporter activity"/>
    <property type="evidence" value="ECO:0007669"/>
    <property type="project" value="InterPro"/>
</dbReference>
<feature type="region of interest" description="Disordered" evidence="5">
    <location>
        <begin position="507"/>
        <end position="540"/>
    </location>
</feature>
<feature type="transmembrane region" description="Helical" evidence="6">
    <location>
        <begin position="172"/>
        <end position="192"/>
    </location>
</feature>
<dbReference type="GO" id="GO:0005886">
    <property type="term" value="C:plasma membrane"/>
    <property type="evidence" value="ECO:0007669"/>
    <property type="project" value="TreeGrafter"/>
</dbReference>
<name>A0AAD7XBD5_9APHY</name>
<dbReference type="InterPro" id="IPR011701">
    <property type="entry name" value="MFS"/>
</dbReference>
<proteinExistence type="predicted"/>
<feature type="transmembrane region" description="Helical" evidence="6">
    <location>
        <begin position="141"/>
        <end position="160"/>
    </location>
</feature>
<feature type="transmembrane region" description="Helical" evidence="6">
    <location>
        <begin position="279"/>
        <end position="303"/>
    </location>
</feature>
<comment type="subcellular location">
    <subcellularLocation>
        <location evidence="1">Membrane</location>
        <topology evidence="1">Multi-pass membrane protein</topology>
    </subcellularLocation>
</comment>
<feature type="transmembrane region" description="Helical" evidence="6">
    <location>
        <begin position="479"/>
        <end position="498"/>
    </location>
</feature>
<dbReference type="PROSITE" id="PS50850">
    <property type="entry name" value="MFS"/>
    <property type="match status" value="1"/>
</dbReference>
<gene>
    <name evidence="8" type="ORF">ONZ51_g5635</name>
</gene>